<keyword evidence="11" id="KW-1185">Reference proteome</keyword>
<evidence type="ECO:0000313" key="11">
    <source>
        <dbReference type="Proteomes" id="UP000039324"/>
    </source>
</evidence>
<evidence type="ECO:0000256" key="6">
    <source>
        <dbReference type="PROSITE-ProRule" id="PRU10141"/>
    </source>
</evidence>
<evidence type="ECO:0000256" key="5">
    <source>
        <dbReference type="ARBA" id="ARBA00022840"/>
    </source>
</evidence>
<dbReference type="SUPFAM" id="SSF56112">
    <property type="entry name" value="Protein kinase-like (PK-like)"/>
    <property type="match status" value="1"/>
</dbReference>
<evidence type="ECO:0000313" key="9">
    <source>
        <dbReference type="EMBL" id="CEO94737.1"/>
    </source>
</evidence>
<accession>A0A0G4II35</accession>
<evidence type="ECO:0000259" key="8">
    <source>
        <dbReference type="PROSITE" id="PS50011"/>
    </source>
</evidence>
<keyword evidence="3 6" id="KW-0547">Nucleotide-binding</keyword>
<dbReference type="PROSITE" id="PS00107">
    <property type="entry name" value="PROTEIN_KINASE_ATP"/>
    <property type="match status" value="1"/>
</dbReference>
<evidence type="ECO:0000256" key="1">
    <source>
        <dbReference type="ARBA" id="ARBA00022527"/>
    </source>
</evidence>
<feature type="binding site" evidence="6">
    <location>
        <position position="136"/>
    </location>
    <ligand>
        <name>ATP</name>
        <dbReference type="ChEBI" id="CHEBI:30616"/>
    </ligand>
</feature>
<evidence type="ECO:0000256" key="3">
    <source>
        <dbReference type="ARBA" id="ARBA00022741"/>
    </source>
</evidence>
<dbReference type="PANTHER" id="PTHR43895:SF150">
    <property type="entry name" value="SERINE_THREONINE-PROTEIN KINASE STK11"/>
    <property type="match status" value="1"/>
</dbReference>
<dbReference type="AlphaFoldDB" id="A0A0G4II35"/>
<feature type="domain" description="Protein kinase" evidence="8">
    <location>
        <begin position="106"/>
        <end position="368"/>
    </location>
</feature>
<sequence length="376" mass="42352">MWRCWSFFLLAIIIAYPEAVHAVNRNKRAREDGCLETVGASQRAVGSVQVDPATRLVTTRKSRLKSVQLLPPRVPTRRRSLVRNNTEGLVPRIASTDTGIRILSNYKRVADIGSGSFGRVHVASDLRNHGRLVAIKRQDTSTASRRMVAFNEFHLLQRLRGCACIVQIFKGLTTKCRLYLVMEYLSGGTLSHRIRSQDGISERDAKRYLHDIVCGVDACHSRDIILNDIKPDNMAFDGEGNLKLIDFGVAEYSPHRKMSKSMTTANYVSPEQFELVDQRVQMKEFDGAAADVWAVGATLIEMLTGHCLFLGRGDEDVIRNVLNLHINVRCLAGYRHLSQGARLLVERMLEQDPKMRPTIREIALDEWLQPESNANA</sequence>
<dbReference type="InterPro" id="IPR011009">
    <property type="entry name" value="Kinase-like_dom_sf"/>
</dbReference>
<gene>
    <name evidence="9" type="ORF">PBRA_003550</name>
    <name evidence="10" type="ORF">PLBR_LOCUS5912</name>
</gene>
<dbReference type="STRING" id="37360.A0A0G4II35"/>
<geneLocation type="mitochondrion" evidence="10"/>
<keyword evidence="7" id="KW-0732">Signal</keyword>
<organism evidence="9 11">
    <name type="scientific">Plasmodiophora brassicae</name>
    <name type="common">Clubroot disease agent</name>
    <dbReference type="NCBI Taxonomy" id="37360"/>
    <lineage>
        <taxon>Eukaryota</taxon>
        <taxon>Sar</taxon>
        <taxon>Rhizaria</taxon>
        <taxon>Endomyxa</taxon>
        <taxon>Phytomyxea</taxon>
        <taxon>Plasmodiophorida</taxon>
        <taxon>Plasmodiophoridae</taxon>
        <taxon>Plasmodiophora</taxon>
    </lineage>
</organism>
<name>A0A0G4II35_PLABS</name>
<dbReference type="GO" id="GO:0005524">
    <property type="term" value="F:ATP binding"/>
    <property type="evidence" value="ECO:0007669"/>
    <property type="project" value="UniProtKB-UniRule"/>
</dbReference>
<dbReference type="Proteomes" id="UP000290189">
    <property type="component" value="Unassembled WGS sequence"/>
</dbReference>
<dbReference type="PANTHER" id="PTHR43895">
    <property type="entry name" value="CALCIUM/CALMODULIN-DEPENDENT PROTEIN KINASE KINASE-RELATED"/>
    <property type="match status" value="1"/>
</dbReference>
<protein>
    <recommendedName>
        <fullName evidence="8">Protein kinase domain-containing protein</fullName>
    </recommendedName>
</protein>
<dbReference type="PROSITE" id="PS50011">
    <property type="entry name" value="PROTEIN_KINASE_DOM"/>
    <property type="match status" value="1"/>
</dbReference>
<keyword evidence="2" id="KW-0808">Transferase</keyword>
<evidence type="ECO:0000313" key="12">
    <source>
        <dbReference type="Proteomes" id="UP000290189"/>
    </source>
</evidence>
<keyword evidence="5 6" id="KW-0067">ATP-binding</keyword>
<dbReference type="GO" id="GO:0007165">
    <property type="term" value="P:signal transduction"/>
    <property type="evidence" value="ECO:0007669"/>
    <property type="project" value="TreeGrafter"/>
</dbReference>
<dbReference type="SMART" id="SM00220">
    <property type="entry name" value="S_TKc"/>
    <property type="match status" value="1"/>
</dbReference>
<dbReference type="Proteomes" id="UP000039324">
    <property type="component" value="Unassembled WGS sequence"/>
</dbReference>
<keyword evidence="1" id="KW-0723">Serine/threonine-protein kinase</keyword>
<feature type="signal peptide" evidence="7">
    <location>
        <begin position="1"/>
        <end position="22"/>
    </location>
</feature>
<evidence type="ECO:0000313" key="10">
    <source>
        <dbReference type="EMBL" id="SPQ98697.1"/>
    </source>
</evidence>
<reference evidence="9 11" key="1">
    <citation type="submission" date="2015-02" db="EMBL/GenBank/DDBJ databases">
        <authorList>
            <person name="Chooi Y.-H."/>
        </authorList>
    </citation>
    <scope>NUCLEOTIDE SEQUENCE [LARGE SCALE GENOMIC DNA]</scope>
    <source>
        <strain evidence="9">E3</strain>
    </source>
</reference>
<dbReference type="EMBL" id="CDSF01000002">
    <property type="protein sequence ID" value="CEO94737.1"/>
    <property type="molecule type" value="Genomic_DNA"/>
</dbReference>
<dbReference type="OrthoDB" id="5952352at2759"/>
<evidence type="ECO:0000256" key="4">
    <source>
        <dbReference type="ARBA" id="ARBA00022777"/>
    </source>
</evidence>
<dbReference type="Gene3D" id="1.10.510.10">
    <property type="entry name" value="Transferase(Phosphotransferase) domain 1"/>
    <property type="match status" value="1"/>
</dbReference>
<dbReference type="EMBL" id="OVEO01000010">
    <property type="protein sequence ID" value="SPQ98697.1"/>
    <property type="molecule type" value="Genomic_DNA"/>
</dbReference>
<evidence type="ECO:0000256" key="2">
    <source>
        <dbReference type="ARBA" id="ARBA00022679"/>
    </source>
</evidence>
<keyword evidence="10" id="KW-0496">Mitochondrion</keyword>
<reference evidence="10 12" key="2">
    <citation type="submission" date="2018-03" db="EMBL/GenBank/DDBJ databases">
        <authorList>
            <person name="Fogelqvist J."/>
        </authorList>
    </citation>
    <scope>NUCLEOTIDE SEQUENCE [LARGE SCALE GENOMIC DNA]</scope>
</reference>
<proteinExistence type="predicted"/>
<dbReference type="InterPro" id="IPR017441">
    <property type="entry name" value="Protein_kinase_ATP_BS"/>
</dbReference>
<feature type="chain" id="PRO_5033223278" description="Protein kinase domain-containing protein" evidence="7">
    <location>
        <begin position="23"/>
        <end position="376"/>
    </location>
</feature>
<dbReference type="Pfam" id="PF00069">
    <property type="entry name" value="Pkinase"/>
    <property type="match status" value="1"/>
</dbReference>
<dbReference type="InterPro" id="IPR000719">
    <property type="entry name" value="Prot_kinase_dom"/>
</dbReference>
<keyword evidence="4" id="KW-0418">Kinase</keyword>
<dbReference type="GO" id="GO:0004674">
    <property type="term" value="F:protein serine/threonine kinase activity"/>
    <property type="evidence" value="ECO:0007669"/>
    <property type="project" value="UniProtKB-KW"/>
</dbReference>
<evidence type="ECO:0000256" key="7">
    <source>
        <dbReference type="SAM" id="SignalP"/>
    </source>
</evidence>